<keyword evidence="15" id="KW-0175">Coiled coil</keyword>
<reference evidence="19 20" key="1">
    <citation type="journal article" date="2007" name="Science">
        <title>Sea anemone genome reveals ancestral eumetazoan gene repertoire and genomic organization.</title>
        <authorList>
            <person name="Putnam N.H."/>
            <person name="Srivastava M."/>
            <person name="Hellsten U."/>
            <person name="Dirks B."/>
            <person name="Chapman J."/>
            <person name="Salamov A."/>
            <person name="Terry A."/>
            <person name="Shapiro H."/>
            <person name="Lindquist E."/>
            <person name="Kapitonov V.V."/>
            <person name="Jurka J."/>
            <person name="Genikhovich G."/>
            <person name="Grigoriev I.V."/>
            <person name="Lucas S.M."/>
            <person name="Steele R.E."/>
            <person name="Finnerty J.R."/>
            <person name="Technau U."/>
            <person name="Martindale M.Q."/>
            <person name="Rokhsar D.S."/>
        </authorList>
    </citation>
    <scope>NUCLEOTIDE SEQUENCE [LARGE SCALE GENOMIC DNA]</scope>
    <source>
        <strain evidence="20">CH2 X CH6</strain>
    </source>
</reference>
<evidence type="ECO:0000259" key="17">
    <source>
        <dbReference type="PROSITE" id="PS50859"/>
    </source>
</evidence>
<evidence type="ECO:0000256" key="7">
    <source>
        <dbReference type="ARBA" id="ARBA00023136"/>
    </source>
</evidence>
<dbReference type="GO" id="GO:0006887">
    <property type="term" value="P:exocytosis"/>
    <property type="evidence" value="ECO:0000318"/>
    <property type="project" value="GO_Central"/>
</dbReference>
<sequence length="218" mass="24866">MPLYYSLIARGGTILVDYAETTGNFQQVTYTILEKIPGNDTKCTYVSGSYQFHVIVEDGLVYLCMADKEFGKKDPYAFLEEIKRRFSNSSLKARARTAQSFEFKRDFAQVLATQMALYSDPGRAGGDAINKVQREVDEVKDVMTKNIEKVLERGERIDILMDKAETLDNSAQTFQRHSSRLRKKMWWQNTRMCIILIFVLLIIIAIIVLIALGAEGKL</sequence>
<dbReference type="PROSITE" id="PS50892">
    <property type="entry name" value="V_SNARE"/>
    <property type="match status" value="1"/>
</dbReference>
<dbReference type="GO" id="GO:0005794">
    <property type="term" value="C:Golgi apparatus"/>
    <property type="evidence" value="ECO:0007669"/>
    <property type="project" value="UniProtKB-SubCell"/>
</dbReference>
<dbReference type="InterPro" id="IPR010908">
    <property type="entry name" value="Longin_dom"/>
</dbReference>
<keyword evidence="6 16" id="KW-1133">Transmembrane helix</keyword>
<name>A7RXX6_NEMVE</name>
<dbReference type="PANTHER" id="PTHR21136:SF168">
    <property type="entry name" value="VESICLE-ASSOCIATED MEMBRANE PROTEIN 9"/>
    <property type="match status" value="1"/>
</dbReference>
<evidence type="ECO:0000256" key="15">
    <source>
        <dbReference type="PROSITE-ProRule" id="PRU00290"/>
    </source>
</evidence>
<dbReference type="PANTHER" id="PTHR21136">
    <property type="entry name" value="SNARE PROTEINS"/>
    <property type="match status" value="1"/>
</dbReference>
<evidence type="ECO:0000313" key="19">
    <source>
        <dbReference type="EMBL" id="EDO43738.1"/>
    </source>
</evidence>
<evidence type="ECO:0000313" key="20">
    <source>
        <dbReference type="Proteomes" id="UP000001593"/>
    </source>
</evidence>
<evidence type="ECO:0000256" key="5">
    <source>
        <dbReference type="ARBA" id="ARBA00022927"/>
    </source>
</evidence>
<dbReference type="GO" id="GO:0006906">
    <property type="term" value="P:vesicle fusion"/>
    <property type="evidence" value="ECO:0000318"/>
    <property type="project" value="GO_Central"/>
</dbReference>
<evidence type="ECO:0000256" key="12">
    <source>
        <dbReference type="ARBA" id="ARBA00037875"/>
    </source>
</evidence>
<dbReference type="InterPro" id="IPR042855">
    <property type="entry name" value="V_SNARE_CC"/>
</dbReference>
<evidence type="ECO:0000259" key="18">
    <source>
        <dbReference type="PROSITE" id="PS50892"/>
    </source>
</evidence>
<keyword evidence="5" id="KW-0653">Protein transport</keyword>
<dbReference type="HOGENOM" id="CLU_064620_1_2_1"/>
<dbReference type="Pfam" id="PF13774">
    <property type="entry name" value="Longin"/>
    <property type="match status" value="1"/>
</dbReference>
<dbReference type="OrthoDB" id="248747at2759"/>
<dbReference type="CDD" id="cd15868">
    <property type="entry name" value="R-SNARE_VAMP8"/>
    <property type="match status" value="1"/>
</dbReference>
<dbReference type="FunFam" id="1.20.5.110:FF:000004">
    <property type="entry name" value="Vesicle-associated membrane protein 7"/>
    <property type="match status" value="1"/>
</dbReference>
<dbReference type="InterPro" id="IPR001388">
    <property type="entry name" value="Synaptobrevin-like"/>
</dbReference>
<dbReference type="PhylomeDB" id="A7RXX6"/>
<dbReference type="PROSITE" id="PS50859">
    <property type="entry name" value="LONGIN"/>
    <property type="match status" value="1"/>
</dbReference>
<evidence type="ECO:0000256" key="16">
    <source>
        <dbReference type="SAM" id="Phobius"/>
    </source>
</evidence>
<protein>
    <recommendedName>
        <fullName evidence="13">Vesicle-associated membrane protein 7</fullName>
    </recommendedName>
    <alternativeName>
        <fullName evidence="14">Synaptobrevin-like protein 1</fullName>
    </alternativeName>
</protein>
<dbReference type="OMA" id="RLNFFMW"/>
<keyword evidence="7 16" id="KW-0472">Membrane</keyword>
<gene>
    <name evidence="19" type="ORF">NEMVEDRAFT_v1g183227</name>
</gene>
<evidence type="ECO:0000256" key="3">
    <source>
        <dbReference type="ARBA" id="ARBA00022448"/>
    </source>
</evidence>
<dbReference type="eggNOG" id="KOG0859">
    <property type="taxonomic scope" value="Eukaryota"/>
</dbReference>
<evidence type="ECO:0000256" key="8">
    <source>
        <dbReference type="ARBA" id="ARBA00037801"/>
    </source>
</evidence>
<evidence type="ECO:0000256" key="13">
    <source>
        <dbReference type="ARBA" id="ARBA00039269"/>
    </source>
</evidence>
<dbReference type="GO" id="GO:0015031">
    <property type="term" value="P:protein transport"/>
    <property type="evidence" value="ECO:0007669"/>
    <property type="project" value="UniProtKB-KW"/>
</dbReference>
<dbReference type="SMR" id="A7RXX6"/>
<evidence type="ECO:0000256" key="4">
    <source>
        <dbReference type="ARBA" id="ARBA00022692"/>
    </source>
</evidence>
<feature type="transmembrane region" description="Helical" evidence="16">
    <location>
        <begin position="192"/>
        <end position="214"/>
    </location>
</feature>
<dbReference type="Proteomes" id="UP000001593">
    <property type="component" value="Unassembled WGS sequence"/>
</dbReference>
<keyword evidence="4 16" id="KW-0812">Transmembrane</keyword>
<dbReference type="Gene3D" id="1.20.5.110">
    <property type="match status" value="1"/>
</dbReference>
<feature type="domain" description="V-SNARE coiled-coil homology" evidence="18">
    <location>
        <begin position="128"/>
        <end position="188"/>
    </location>
</feature>
<dbReference type="GO" id="GO:0005484">
    <property type="term" value="F:SNAP receptor activity"/>
    <property type="evidence" value="ECO:0000318"/>
    <property type="project" value="GO_Central"/>
</dbReference>
<dbReference type="InterPro" id="IPR011012">
    <property type="entry name" value="Longin-like_dom_sf"/>
</dbReference>
<comment type="subcellular location">
    <subcellularLocation>
        <location evidence="12">Cytoplasmic vesicle</location>
        <location evidence="12">Phagosome membrane</location>
        <topology evidence="12">Single-pass type IV membrane protein</topology>
    </subcellularLocation>
    <subcellularLocation>
        <location evidence="9">Cytoplasmic vesicle</location>
        <location evidence="9">Secretory vesicle membrane</location>
        <topology evidence="9">Single-pass type IV membrane protein</topology>
    </subcellularLocation>
    <subcellularLocation>
        <location evidence="1">Endoplasmic reticulum membrane</location>
        <topology evidence="1">Single-pass type IV membrane protein</topology>
    </subcellularLocation>
    <subcellularLocation>
        <location evidence="8">Golgi apparatus</location>
        <location evidence="8">trans-Golgi network membrane</location>
        <topology evidence="8">Single-pass type IV membrane protein</topology>
    </subcellularLocation>
    <subcellularLocation>
        <location evidence="10">Late endosome membrane</location>
        <topology evidence="10">Single-pass type IV membrane protein</topology>
    </subcellularLocation>
    <subcellularLocation>
        <location evidence="11">Lysosome membrane</location>
        <topology evidence="11">Single-pass type IV membrane protein</topology>
    </subcellularLocation>
</comment>
<dbReference type="PRINTS" id="PR00219">
    <property type="entry name" value="SYNAPTOBREVN"/>
</dbReference>
<dbReference type="GO" id="GO:0030670">
    <property type="term" value="C:phagocytic vesicle membrane"/>
    <property type="evidence" value="ECO:0007669"/>
    <property type="project" value="UniProtKB-SubCell"/>
</dbReference>
<dbReference type="GO" id="GO:0005789">
    <property type="term" value="C:endoplasmic reticulum membrane"/>
    <property type="evidence" value="ECO:0007669"/>
    <property type="project" value="UniProtKB-SubCell"/>
</dbReference>
<dbReference type="STRING" id="45351.A7RXX6"/>
<accession>A7RXX6</accession>
<evidence type="ECO:0000256" key="10">
    <source>
        <dbReference type="ARBA" id="ARBA00037845"/>
    </source>
</evidence>
<dbReference type="GO" id="GO:0031201">
    <property type="term" value="C:SNARE complex"/>
    <property type="evidence" value="ECO:0000318"/>
    <property type="project" value="GO_Central"/>
</dbReference>
<dbReference type="Gene3D" id="3.30.450.50">
    <property type="entry name" value="Longin domain"/>
    <property type="match status" value="1"/>
</dbReference>
<evidence type="ECO:0000256" key="11">
    <source>
        <dbReference type="ARBA" id="ARBA00037863"/>
    </source>
</evidence>
<dbReference type="GO" id="GO:0031902">
    <property type="term" value="C:late endosome membrane"/>
    <property type="evidence" value="ECO:0007669"/>
    <property type="project" value="UniProtKB-SubCell"/>
</dbReference>
<organism evidence="19 20">
    <name type="scientific">Nematostella vectensis</name>
    <name type="common">Starlet sea anemone</name>
    <dbReference type="NCBI Taxonomy" id="45351"/>
    <lineage>
        <taxon>Eukaryota</taxon>
        <taxon>Metazoa</taxon>
        <taxon>Cnidaria</taxon>
        <taxon>Anthozoa</taxon>
        <taxon>Hexacorallia</taxon>
        <taxon>Actiniaria</taxon>
        <taxon>Edwardsiidae</taxon>
        <taxon>Nematostella</taxon>
    </lineage>
</organism>
<evidence type="ECO:0000256" key="6">
    <source>
        <dbReference type="ARBA" id="ARBA00022989"/>
    </source>
</evidence>
<dbReference type="GO" id="GO:0005765">
    <property type="term" value="C:lysosomal membrane"/>
    <property type="evidence" value="ECO:0007669"/>
    <property type="project" value="UniProtKB-SubCell"/>
</dbReference>
<dbReference type="GO" id="GO:0000149">
    <property type="term" value="F:SNARE binding"/>
    <property type="evidence" value="ECO:0000318"/>
    <property type="project" value="GO_Central"/>
</dbReference>
<evidence type="ECO:0000256" key="9">
    <source>
        <dbReference type="ARBA" id="ARBA00037803"/>
    </source>
</evidence>
<dbReference type="InterPro" id="IPR051097">
    <property type="entry name" value="Synaptobrevin-like_transport"/>
</dbReference>
<keyword evidence="3" id="KW-0813">Transport</keyword>
<dbReference type="PROSITE" id="PS00417">
    <property type="entry name" value="SYNAPTOBREVIN"/>
    <property type="match status" value="1"/>
</dbReference>
<evidence type="ECO:0000256" key="14">
    <source>
        <dbReference type="ARBA" id="ARBA00042194"/>
    </source>
</evidence>
<dbReference type="InParanoid" id="A7RXX6"/>
<dbReference type="EMBL" id="DS469551">
    <property type="protein sequence ID" value="EDO43738.1"/>
    <property type="molecule type" value="Genomic_DNA"/>
</dbReference>
<evidence type="ECO:0000256" key="1">
    <source>
        <dbReference type="ARBA" id="ARBA00004163"/>
    </source>
</evidence>
<keyword evidence="20" id="KW-1185">Reference proteome</keyword>
<evidence type="ECO:0000256" key="2">
    <source>
        <dbReference type="ARBA" id="ARBA00008025"/>
    </source>
</evidence>
<dbReference type="AlphaFoldDB" id="A7RXX6"/>
<proteinExistence type="inferred from homology"/>
<dbReference type="KEGG" id="nve:5515684"/>
<dbReference type="GO" id="GO:0030658">
    <property type="term" value="C:transport vesicle membrane"/>
    <property type="evidence" value="ECO:0007669"/>
    <property type="project" value="UniProtKB-SubCell"/>
</dbReference>
<dbReference type="FunFam" id="3.30.450.50:FF:000015">
    <property type="entry name" value="Synaptobrevin 2 isoform 1"/>
    <property type="match status" value="1"/>
</dbReference>
<dbReference type="CDD" id="cd14824">
    <property type="entry name" value="Longin"/>
    <property type="match status" value="1"/>
</dbReference>
<dbReference type="SUPFAM" id="SSF58038">
    <property type="entry name" value="SNARE fusion complex"/>
    <property type="match status" value="1"/>
</dbReference>
<dbReference type="SMART" id="SM01270">
    <property type="entry name" value="Longin"/>
    <property type="match status" value="1"/>
</dbReference>
<dbReference type="Pfam" id="PF00957">
    <property type="entry name" value="Synaptobrevin"/>
    <property type="match status" value="1"/>
</dbReference>
<feature type="domain" description="Longin" evidence="17">
    <location>
        <begin position="7"/>
        <end position="111"/>
    </location>
</feature>
<comment type="similarity">
    <text evidence="2">Belongs to the synaptobrevin family.</text>
</comment>
<dbReference type="SUPFAM" id="SSF64356">
    <property type="entry name" value="SNARE-like"/>
    <property type="match status" value="1"/>
</dbReference>